<reference evidence="2 3" key="1">
    <citation type="submission" date="2017-11" db="EMBL/GenBank/DDBJ databases">
        <title>De novo assembly and phasing of dikaryotic genomes from two isolates of Puccinia coronata f. sp. avenae, the causal agent of oat crown rust.</title>
        <authorList>
            <person name="Miller M.E."/>
            <person name="Zhang Y."/>
            <person name="Omidvar V."/>
            <person name="Sperschneider J."/>
            <person name="Schwessinger B."/>
            <person name="Raley C."/>
            <person name="Palmer J.M."/>
            <person name="Garnica D."/>
            <person name="Upadhyaya N."/>
            <person name="Rathjen J."/>
            <person name="Taylor J.M."/>
            <person name="Park R.F."/>
            <person name="Dodds P.N."/>
            <person name="Hirsch C.D."/>
            <person name="Kianian S.F."/>
            <person name="Figueroa M."/>
        </authorList>
    </citation>
    <scope>NUCLEOTIDE SEQUENCE [LARGE SCALE GENOMIC DNA]</scope>
    <source>
        <strain evidence="2">12SD80</strain>
    </source>
</reference>
<organism evidence="2 3">
    <name type="scientific">Puccinia coronata f. sp. avenae</name>
    <dbReference type="NCBI Taxonomy" id="200324"/>
    <lineage>
        <taxon>Eukaryota</taxon>
        <taxon>Fungi</taxon>
        <taxon>Dikarya</taxon>
        <taxon>Basidiomycota</taxon>
        <taxon>Pucciniomycotina</taxon>
        <taxon>Pucciniomycetes</taxon>
        <taxon>Pucciniales</taxon>
        <taxon>Pucciniaceae</taxon>
        <taxon>Puccinia</taxon>
    </lineage>
</organism>
<accession>A0A2N5THK6</accession>
<protein>
    <submittedName>
        <fullName evidence="2">Uncharacterized protein</fullName>
    </submittedName>
</protein>
<feature type="region of interest" description="Disordered" evidence="1">
    <location>
        <begin position="1"/>
        <end position="51"/>
    </location>
</feature>
<proteinExistence type="predicted"/>
<gene>
    <name evidence="2" type="ORF">PCASD_25910</name>
</gene>
<feature type="compositionally biased region" description="Polar residues" evidence="1">
    <location>
        <begin position="1"/>
        <end position="12"/>
    </location>
</feature>
<evidence type="ECO:0000313" key="2">
    <source>
        <dbReference type="EMBL" id="PLW24961.1"/>
    </source>
</evidence>
<feature type="compositionally biased region" description="Basic and acidic residues" evidence="1">
    <location>
        <begin position="40"/>
        <end position="51"/>
    </location>
</feature>
<dbReference type="AlphaFoldDB" id="A0A2N5THK6"/>
<dbReference type="EMBL" id="PGCI01000582">
    <property type="protein sequence ID" value="PLW24961.1"/>
    <property type="molecule type" value="Genomic_DNA"/>
</dbReference>
<feature type="region of interest" description="Disordered" evidence="1">
    <location>
        <begin position="381"/>
        <end position="416"/>
    </location>
</feature>
<comment type="caution">
    <text evidence="2">The sequence shown here is derived from an EMBL/GenBank/DDBJ whole genome shotgun (WGS) entry which is preliminary data.</text>
</comment>
<feature type="compositionally biased region" description="Polar residues" evidence="1">
    <location>
        <begin position="392"/>
        <end position="415"/>
    </location>
</feature>
<sequence>MSAPTLTGTTVESPHKTKRKSKDPQDSLADSSSDDQDTDDDRKTVIADNPFKKVLRDFPTEEDSNMTIAAPYDPDEHDVKPDISALVPHPSNWEELRACVLRRSTPHIRFRATWDGIKATPRGNLEEQKARNVLVIMVRALGNGRTLVDRPDVSLESAFASLKIRPALVQRAKEHLDWPNEYFVHLSPNDAMLLPSFDERSRGVFYGTKGRKHAYLWNLVTLSPEEDRKTLARYLRFKVHLPACGPINPADTPADIKRKYPLMIDQGAVVTPRWTKAEYSLVKHNGEKFNGHLTFNGDLTYYLTEIPRGEVPTRLWRGGAVGHLLGKICDWPVRLELLSTCSVCGSEDHKGQRCVYEDILAGRPVSIKIPTNEIMEISPQTYRNPKPRTRTSRAPTMSTHPSVRQTDAVASTSGRPASFPVMRSNVKLTLPFAVPSFTAGKKIRKPKTKDA</sequence>
<evidence type="ECO:0000313" key="3">
    <source>
        <dbReference type="Proteomes" id="UP000235392"/>
    </source>
</evidence>
<dbReference type="Proteomes" id="UP000235392">
    <property type="component" value="Unassembled WGS sequence"/>
</dbReference>
<evidence type="ECO:0000256" key="1">
    <source>
        <dbReference type="SAM" id="MobiDB-lite"/>
    </source>
</evidence>
<name>A0A2N5THK6_9BASI</name>